<evidence type="ECO:0000313" key="6">
    <source>
        <dbReference type="EMBL" id="OLO44240.1"/>
    </source>
</evidence>
<dbReference type="Proteomes" id="UP000186857">
    <property type="component" value="Unassembled WGS sequence"/>
</dbReference>
<comment type="caution">
    <text evidence="6">The sequence shown here is derived from an EMBL/GenBank/DDBJ whole genome shotgun (WGS) entry which is preliminary data.</text>
</comment>
<dbReference type="Pfam" id="PF00005">
    <property type="entry name" value="ABC_tran"/>
    <property type="match status" value="1"/>
</dbReference>
<dbReference type="GO" id="GO:0005524">
    <property type="term" value="F:ATP binding"/>
    <property type="evidence" value="ECO:0007669"/>
    <property type="project" value="UniProtKB-KW"/>
</dbReference>
<evidence type="ECO:0000313" key="7">
    <source>
        <dbReference type="Proteomes" id="UP000186857"/>
    </source>
</evidence>
<dbReference type="SMART" id="SM00382">
    <property type="entry name" value="AAA"/>
    <property type="match status" value="1"/>
</dbReference>
<dbReference type="InterPro" id="IPR050153">
    <property type="entry name" value="Metal_Ion_Import_ABC"/>
</dbReference>
<evidence type="ECO:0000256" key="3">
    <source>
        <dbReference type="ARBA" id="ARBA00022741"/>
    </source>
</evidence>
<dbReference type="InterPro" id="IPR003593">
    <property type="entry name" value="AAA+_ATPase"/>
</dbReference>
<dbReference type="InterPro" id="IPR003439">
    <property type="entry name" value="ABC_transporter-like_ATP-bd"/>
</dbReference>
<dbReference type="RefSeq" id="WP_075377001.1">
    <property type="nucleotide sequence ID" value="NZ_MSKJ01000017.1"/>
</dbReference>
<gene>
    <name evidence="6" type="ORF">BKH29_08175</name>
</gene>
<reference evidence="6 7" key="1">
    <citation type="submission" date="2016-12" db="EMBL/GenBank/DDBJ databases">
        <title>Genomic Comparison of strains in the 'Actinomyces naeslundii' Group.</title>
        <authorList>
            <person name="Mughal S.R."/>
            <person name="Do T."/>
            <person name="Gilbert S.C."/>
            <person name="Witherden E.A."/>
            <person name="Didelot X."/>
            <person name="Beighton D."/>
        </authorList>
    </citation>
    <scope>NUCLEOTIDE SEQUENCE [LARGE SCALE GENOMIC DNA]</scope>
    <source>
        <strain evidence="6 7">CCUG 33920</strain>
    </source>
</reference>
<dbReference type="PANTHER" id="PTHR42734:SF5">
    <property type="entry name" value="IRON TRANSPORT SYSTEM ATP-BINDING PROTEIN HI_0361-RELATED"/>
    <property type="match status" value="1"/>
</dbReference>
<keyword evidence="3" id="KW-0547">Nucleotide-binding</keyword>
<feature type="domain" description="ABC transporter" evidence="5">
    <location>
        <begin position="25"/>
        <end position="258"/>
    </location>
</feature>
<dbReference type="GO" id="GO:0016887">
    <property type="term" value="F:ATP hydrolysis activity"/>
    <property type="evidence" value="ECO:0007669"/>
    <property type="project" value="InterPro"/>
</dbReference>
<proteinExistence type="inferred from homology"/>
<keyword evidence="2" id="KW-0813">Transport</keyword>
<dbReference type="PROSITE" id="PS50893">
    <property type="entry name" value="ABC_TRANSPORTER_2"/>
    <property type="match status" value="1"/>
</dbReference>
<evidence type="ECO:0000256" key="4">
    <source>
        <dbReference type="ARBA" id="ARBA00022840"/>
    </source>
</evidence>
<evidence type="ECO:0000259" key="5">
    <source>
        <dbReference type="PROSITE" id="PS50893"/>
    </source>
</evidence>
<dbReference type="InterPro" id="IPR017871">
    <property type="entry name" value="ABC_transporter-like_CS"/>
</dbReference>
<dbReference type="SUPFAM" id="SSF52540">
    <property type="entry name" value="P-loop containing nucleoside triphosphate hydrolases"/>
    <property type="match status" value="1"/>
</dbReference>
<keyword evidence="4 6" id="KW-0067">ATP-binding</keyword>
<dbReference type="PANTHER" id="PTHR42734">
    <property type="entry name" value="METAL TRANSPORT SYSTEM ATP-BINDING PROTEIN TM_0124-RELATED"/>
    <property type="match status" value="1"/>
</dbReference>
<sequence length="275" mass="29050">MTDPRDRAPDMTTPAAPTATAEPVVILEDASFSYGSSTVLTGVNGQVPAGQALALVGPNGSGKTTLMRALLGMVTVSRGRVRVNGAAPGRAPRGSVGYVPQLSDLDPTFPVTVREVVQMGMYSQLGILRRPGAEARRRALEALESVGLADRADKRFGTLSGGQQQRVLVARCVAARPRLILLDEPFNGLDQPNREALLSIITDLKAQGISLIISTHDLVLAQETCEQAALLAGRQIAFGPRDDVLVARYIDEAYGGHGTTRLLGLRSGTGTQELS</sequence>
<name>A0A1Q8V831_9ACTO</name>
<dbReference type="EMBL" id="MSKJ01000017">
    <property type="protein sequence ID" value="OLO44240.1"/>
    <property type="molecule type" value="Genomic_DNA"/>
</dbReference>
<evidence type="ECO:0000256" key="1">
    <source>
        <dbReference type="ARBA" id="ARBA00005417"/>
    </source>
</evidence>
<dbReference type="PROSITE" id="PS00211">
    <property type="entry name" value="ABC_TRANSPORTER_1"/>
    <property type="match status" value="1"/>
</dbReference>
<dbReference type="Gene3D" id="3.40.50.300">
    <property type="entry name" value="P-loop containing nucleotide triphosphate hydrolases"/>
    <property type="match status" value="1"/>
</dbReference>
<accession>A0A1Q8V831</accession>
<dbReference type="CDD" id="cd03235">
    <property type="entry name" value="ABC_Metallic_Cations"/>
    <property type="match status" value="1"/>
</dbReference>
<organism evidence="6 7">
    <name type="scientific">Actinomyces oris</name>
    <dbReference type="NCBI Taxonomy" id="544580"/>
    <lineage>
        <taxon>Bacteria</taxon>
        <taxon>Bacillati</taxon>
        <taxon>Actinomycetota</taxon>
        <taxon>Actinomycetes</taxon>
        <taxon>Actinomycetales</taxon>
        <taxon>Actinomycetaceae</taxon>
        <taxon>Actinomyces</taxon>
    </lineage>
</organism>
<comment type="similarity">
    <text evidence="1">Belongs to the ABC transporter superfamily.</text>
</comment>
<evidence type="ECO:0000256" key="2">
    <source>
        <dbReference type="ARBA" id="ARBA00022448"/>
    </source>
</evidence>
<protein>
    <submittedName>
        <fullName evidence="6">ABC transporter ATP-binding protein</fullName>
    </submittedName>
</protein>
<dbReference type="InterPro" id="IPR027417">
    <property type="entry name" value="P-loop_NTPase"/>
</dbReference>
<dbReference type="AlphaFoldDB" id="A0A1Q8V831"/>